<dbReference type="PANTHER" id="PTHR43429">
    <property type="entry name" value="PYRIDINE NUCLEOTIDE-DISULFIDE OXIDOREDUCTASE DOMAIN-CONTAINING"/>
    <property type="match status" value="1"/>
</dbReference>
<dbReference type="Pfam" id="PF02852">
    <property type="entry name" value="Pyr_redox_dim"/>
    <property type="match status" value="1"/>
</dbReference>
<comment type="caution">
    <text evidence="8">The sequence shown here is derived from an EMBL/GenBank/DDBJ whole genome shotgun (WGS) entry which is preliminary data.</text>
</comment>
<evidence type="ECO:0000256" key="4">
    <source>
        <dbReference type="ARBA" id="ARBA00022827"/>
    </source>
</evidence>
<name>A0A5D0MFE9_9BACT</name>
<sequence length="578" mass="64111">MNKKVVIVGGVAGGASTAARLRRLDENIEIVMLEKGEHISFANCGLPYHIGGVIKNREDLLVQTPEAMKNRFKIDVRIKNEVIDIDRKNKKITVMDLNNDEKYEESYDILVLSPGAEPTKPPVKGINGERVFTLRNIPDTDRINKFIANKKPRRAVVIGAGYIGIEMAENLTHRGINVSVVEMENQILTSLDKEMLAQAHNHLRMKGVNLFLGSRVEAIDDVAGKKVVELSNCDNISADFIVLAAGVTPNTKLAEDAGLEIGKLGGIKVDEYLKTSDVSIFALGDAIEVKNPILEKETYIPLAGPANKQGRIVANNIAGRNEKFNGSQGTAIAKVFELTVGSTGLNEKQLQDYGIDYEKSYTISKNHAGYYPGAIPMTIKLLFSKDDGKLYGAQAVGYKDVDKRLDVLATAIRFEKKVHDLKDIDLAYAPPFGSAKDPVNMAGFISENILTDTMDTICCDELDEKENIQLIDVREPEELRELGTIKNAIHIPLNSLRDNLDELDKNKETVVFCAIGLRGYLGYRILKQHGFDNLLNLSGGYKMYLEYQKDKYEVVDEDATKARAKMETIETPEEAHRL</sequence>
<keyword evidence="9" id="KW-1185">Reference proteome</keyword>
<gene>
    <name evidence="8" type="ORF">FXF47_08300</name>
</gene>
<keyword evidence="3" id="KW-0285">Flavoprotein</keyword>
<evidence type="ECO:0000313" key="9">
    <source>
        <dbReference type="Proteomes" id="UP000324143"/>
    </source>
</evidence>
<dbReference type="InterPro" id="IPR036188">
    <property type="entry name" value="FAD/NAD-bd_sf"/>
</dbReference>
<evidence type="ECO:0000313" key="8">
    <source>
        <dbReference type="EMBL" id="TYB30625.1"/>
    </source>
</evidence>
<dbReference type="SUPFAM" id="SSF52821">
    <property type="entry name" value="Rhodanese/Cell cycle control phosphatase"/>
    <property type="match status" value="1"/>
</dbReference>
<dbReference type="Gene3D" id="3.50.50.60">
    <property type="entry name" value="FAD/NAD(P)-binding domain"/>
    <property type="match status" value="2"/>
</dbReference>
<dbReference type="InterPro" id="IPR036873">
    <property type="entry name" value="Rhodanese-like_dom_sf"/>
</dbReference>
<dbReference type="InterPro" id="IPR001763">
    <property type="entry name" value="Rhodanese-like_dom"/>
</dbReference>
<comment type="cofactor">
    <cofactor evidence="1">
        <name>FAD</name>
        <dbReference type="ChEBI" id="CHEBI:57692"/>
    </cofactor>
</comment>
<dbReference type="PRINTS" id="PR00368">
    <property type="entry name" value="FADPNR"/>
</dbReference>
<evidence type="ECO:0000259" key="7">
    <source>
        <dbReference type="PROSITE" id="PS50206"/>
    </source>
</evidence>
<evidence type="ECO:0000256" key="2">
    <source>
        <dbReference type="ARBA" id="ARBA00009130"/>
    </source>
</evidence>
<dbReference type="InterPro" id="IPR050260">
    <property type="entry name" value="FAD-bd_OxRdtase"/>
</dbReference>
<dbReference type="PANTHER" id="PTHR43429:SF1">
    <property type="entry name" value="NAD(P)H SULFUR OXIDOREDUCTASE (COA-DEPENDENT)"/>
    <property type="match status" value="1"/>
</dbReference>
<dbReference type="Proteomes" id="UP000324143">
    <property type="component" value="Unassembled WGS sequence"/>
</dbReference>
<dbReference type="GO" id="GO:0016491">
    <property type="term" value="F:oxidoreductase activity"/>
    <property type="evidence" value="ECO:0007669"/>
    <property type="project" value="UniProtKB-KW"/>
</dbReference>
<keyword evidence="4" id="KW-0274">FAD</keyword>
<dbReference type="AlphaFoldDB" id="A0A5D0MFE9"/>
<dbReference type="Pfam" id="PF00581">
    <property type="entry name" value="Rhodanese"/>
    <property type="match status" value="1"/>
</dbReference>
<evidence type="ECO:0000256" key="5">
    <source>
        <dbReference type="ARBA" id="ARBA00023002"/>
    </source>
</evidence>
<feature type="domain" description="Rhodanese" evidence="7">
    <location>
        <begin position="464"/>
        <end position="552"/>
    </location>
</feature>
<dbReference type="InterPro" id="IPR023753">
    <property type="entry name" value="FAD/NAD-binding_dom"/>
</dbReference>
<proteinExistence type="inferred from homology"/>
<dbReference type="InterPro" id="IPR004099">
    <property type="entry name" value="Pyr_nucl-diS_OxRdtase_dimer"/>
</dbReference>
<dbReference type="InterPro" id="IPR016156">
    <property type="entry name" value="FAD/NAD-linked_Rdtase_dimer_sf"/>
</dbReference>
<keyword evidence="5" id="KW-0560">Oxidoreductase</keyword>
<organism evidence="8 9">
    <name type="scientific">Candidatus Mcinerneyibacterium aminivorans</name>
    <dbReference type="NCBI Taxonomy" id="2703815"/>
    <lineage>
        <taxon>Bacteria</taxon>
        <taxon>Candidatus Macinerneyibacteriota</taxon>
        <taxon>Candidatus Mcinerneyibacteria</taxon>
        <taxon>Candidatus Mcinerneyibacteriales</taxon>
        <taxon>Candidatus Mcinerneyibacteriaceae</taxon>
        <taxon>Candidatus Mcinerneyibacterium</taxon>
    </lineage>
</organism>
<dbReference type="EMBL" id="VSIX01000097">
    <property type="protein sequence ID" value="TYB30625.1"/>
    <property type="molecule type" value="Genomic_DNA"/>
</dbReference>
<dbReference type="SMART" id="SM00450">
    <property type="entry name" value="RHOD"/>
    <property type="match status" value="1"/>
</dbReference>
<evidence type="ECO:0000256" key="1">
    <source>
        <dbReference type="ARBA" id="ARBA00001974"/>
    </source>
</evidence>
<evidence type="ECO:0000256" key="6">
    <source>
        <dbReference type="ARBA" id="ARBA00023284"/>
    </source>
</evidence>
<dbReference type="SUPFAM" id="SSF55424">
    <property type="entry name" value="FAD/NAD-linked reductases, dimerisation (C-terminal) domain"/>
    <property type="match status" value="1"/>
</dbReference>
<evidence type="ECO:0000256" key="3">
    <source>
        <dbReference type="ARBA" id="ARBA00022630"/>
    </source>
</evidence>
<dbReference type="PROSITE" id="PS50206">
    <property type="entry name" value="RHODANESE_3"/>
    <property type="match status" value="1"/>
</dbReference>
<accession>A0A5D0MFE9</accession>
<protein>
    <submittedName>
        <fullName evidence="8">CoA-disulfide reductase</fullName>
    </submittedName>
</protein>
<dbReference type="Pfam" id="PF07992">
    <property type="entry name" value="Pyr_redox_2"/>
    <property type="match status" value="1"/>
</dbReference>
<dbReference type="Gene3D" id="3.40.250.10">
    <property type="entry name" value="Rhodanese-like domain"/>
    <property type="match status" value="1"/>
</dbReference>
<dbReference type="PRINTS" id="PR00411">
    <property type="entry name" value="PNDRDTASEI"/>
</dbReference>
<reference evidence="8" key="1">
    <citation type="submission" date="2019-08" db="EMBL/GenBank/DDBJ databases">
        <title>Genomic characterization of a novel candidate phylum (ARYD3) from a high temperature, high salinity tertiary oil reservoir in north central Oklahoma, USA.</title>
        <authorList>
            <person name="Youssef N.H."/>
            <person name="Yadav A."/>
            <person name="Elshahed M.S."/>
        </authorList>
    </citation>
    <scope>NUCLEOTIDE SEQUENCE [LARGE SCALE GENOMIC DNA]</scope>
    <source>
        <strain evidence="8">ARYD3</strain>
    </source>
</reference>
<dbReference type="SUPFAM" id="SSF51905">
    <property type="entry name" value="FAD/NAD(P)-binding domain"/>
    <property type="match status" value="1"/>
</dbReference>
<keyword evidence="6" id="KW-0676">Redox-active center</keyword>
<comment type="similarity">
    <text evidence="2">Belongs to the class-III pyridine nucleotide-disulfide oxidoreductase family.</text>
</comment>